<keyword evidence="2" id="KW-1185">Reference proteome</keyword>
<accession>W2SYR2</accession>
<reference evidence="2" key="1">
    <citation type="journal article" date="2014" name="Nat. Genet.">
        <title>Genome of the human hookworm Necator americanus.</title>
        <authorList>
            <person name="Tang Y.T."/>
            <person name="Gao X."/>
            <person name="Rosa B.A."/>
            <person name="Abubucker S."/>
            <person name="Hallsworth-Pepin K."/>
            <person name="Martin J."/>
            <person name="Tyagi R."/>
            <person name="Heizer E."/>
            <person name="Zhang X."/>
            <person name="Bhonagiri-Palsikar V."/>
            <person name="Minx P."/>
            <person name="Warren W.C."/>
            <person name="Wang Q."/>
            <person name="Zhan B."/>
            <person name="Hotez P.J."/>
            <person name="Sternberg P.W."/>
            <person name="Dougall A."/>
            <person name="Gaze S.T."/>
            <person name="Mulvenna J."/>
            <person name="Sotillo J."/>
            <person name="Ranganathan S."/>
            <person name="Rabelo E.M."/>
            <person name="Wilson R.K."/>
            <person name="Felgner P.L."/>
            <person name="Bethony J."/>
            <person name="Hawdon J.M."/>
            <person name="Gasser R.B."/>
            <person name="Loukas A."/>
            <person name="Mitreva M."/>
        </authorList>
    </citation>
    <scope>NUCLEOTIDE SEQUENCE [LARGE SCALE GENOMIC DNA]</scope>
</reference>
<evidence type="ECO:0000313" key="1">
    <source>
        <dbReference type="EMBL" id="ETN74718.1"/>
    </source>
</evidence>
<protein>
    <submittedName>
        <fullName evidence="1">Uncharacterized protein</fullName>
    </submittedName>
</protein>
<organism evidence="1 2">
    <name type="scientific">Necator americanus</name>
    <name type="common">Human hookworm</name>
    <dbReference type="NCBI Taxonomy" id="51031"/>
    <lineage>
        <taxon>Eukaryota</taxon>
        <taxon>Metazoa</taxon>
        <taxon>Ecdysozoa</taxon>
        <taxon>Nematoda</taxon>
        <taxon>Chromadorea</taxon>
        <taxon>Rhabditida</taxon>
        <taxon>Rhabditina</taxon>
        <taxon>Rhabditomorpha</taxon>
        <taxon>Strongyloidea</taxon>
        <taxon>Ancylostomatidae</taxon>
        <taxon>Bunostominae</taxon>
        <taxon>Necator</taxon>
    </lineage>
</organism>
<dbReference type="EMBL" id="KI660339">
    <property type="protein sequence ID" value="ETN74718.1"/>
    <property type="molecule type" value="Genomic_DNA"/>
</dbReference>
<dbReference type="Proteomes" id="UP000053676">
    <property type="component" value="Unassembled WGS sequence"/>
</dbReference>
<dbReference type="KEGG" id="nai:NECAME_12786"/>
<dbReference type="AlphaFoldDB" id="W2SYR2"/>
<proteinExistence type="predicted"/>
<sequence>MLTASILGWYCPYRYPMKYLLHQSTLDMFNRGDATRPRRRRARWGDDAQMAALALRDSG</sequence>
<evidence type="ECO:0000313" key="2">
    <source>
        <dbReference type="Proteomes" id="UP000053676"/>
    </source>
</evidence>
<gene>
    <name evidence="1" type="ORF">NECAME_12786</name>
</gene>
<name>W2SYR2_NECAM</name>